<reference evidence="4 5" key="1">
    <citation type="submission" date="2023-10" db="EMBL/GenBank/DDBJ databases">
        <title>Surface-active antibiotics is a multifunctional adaptation for post-fire microbes.</title>
        <authorList>
            <person name="Liu M.D."/>
            <person name="Du Y."/>
            <person name="Koupaei S.K."/>
            <person name="Kim N.R."/>
            <person name="Zhang W."/>
            <person name="Traxler M.F."/>
        </authorList>
    </citation>
    <scope>NUCLEOTIDE SEQUENCE [LARGE SCALE GENOMIC DNA]</scope>
    <source>
        <strain evidence="4 5">F3</strain>
    </source>
</reference>
<sequence length="61" mass="6444">MPEVVVYAVAGRSPEQKKAMMKGITKAVVDSLGVLAEQVVVQIVESPADSKSKGGIPFSER</sequence>
<dbReference type="Gene3D" id="3.30.429.10">
    <property type="entry name" value="Macrophage Migration Inhibitory Factor"/>
    <property type="match status" value="1"/>
</dbReference>
<feature type="domain" description="4-oxalocrotonate tautomerase-like" evidence="3">
    <location>
        <begin position="2"/>
        <end position="50"/>
    </location>
</feature>
<gene>
    <name evidence="4" type="ORF">RW095_01960</name>
</gene>
<keyword evidence="5" id="KW-1185">Reference proteome</keyword>
<name>A0ABZ0EDK1_9BURK</name>
<dbReference type="InterPro" id="IPR004370">
    <property type="entry name" value="4-OT-like_dom"/>
</dbReference>
<evidence type="ECO:0000256" key="2">
    <source>
        <dbReference type="ARBA" id="ARBA00023235"/>
    </source>
</evidence>
<dbReference type="Pfam" id="PF01361">
    <property type="entry name" value="Tautomerase"/>
    <property type="match status" value="1"/>
</dbReference>
<dbReference type="PANTHER" id="PTHR35530:SF1">
    <property type="entry name" value="2-HYDROXYMUCONATE TAUTOMERASE"/>
    <property type="match status" value="1"/>
</dbReference>
<dbReference type="Proteomes" id="UP001302652">
    <property type="component" value="Chromosome 3"/>
</dbReference>
<dbReference type="InterPro" id="IPR014347">
    <property type="entry name" value="Tautomerase/MIF_sf"/>
</dbReference>
<protein>
    <submittedName>
        <fullName evidence="4">Tautomerase family protein</fullName>
    </submittedName>
</protein>
<dbReference type="SUPFAM" id="SSF55331">
    <property type="entry name" value="Tautomerase/MIF"/>
    <property type="match status" value="1"/>
</dbReference>
<dbReference type="PANTHER" id="PTHR35530">
    <property type="entry name" value="TAUTOMERASE-RELATED"/>
    <property type="match status" value="1"/>
</dbReference>
<dbReference type="RefSeq" id="WP_317016120.1">
    <property type="nucleotide sequence ID" value="NZ_CP136511.1"/>
</dbReference>
<accession>A0ABZ0EDK1</accession>
<evidence type="ECO:0000313" key="5">
    <source>
        <dbReference type="Proteomes" id="UP001302652"/>
    </source>
</evidence>
<comment type="similarity">
    <text evidence="1">Belongs to the 4-oxalocrotonate tautomerase family.</text>
</comment>
<evidence type="ECO:0000313" key="4">
    <source>
        <dbReference type="EMBL" id="WOD14287.1"/>
    </source>
</evidence>
<evidence type="ECO:0000259" key="3">
    <source>
        <dbReference type="Pfam" id="PF01361"/>
    </source>
</evidence>
<dbReference type="EMBL" id="CP136511">
    <property type="protein sequence ID" value="WOD14287.1"/>
    <property type="molecule type" value="Genomic_DNA"/>
</dbReference>
<evidence type="ECO:0000256" key="1">
    <source>
        <dbReference type="ARBA" id="ARBA00006723"/>
    </source>
</evidence>
<keyword evidence="2" id="KW-0413">Isomerase</keyword>
<proteinExistence type="inferred from homology"/>
<organism evidence="4 5">
    <name type="scientific">Paraburkholderia kirstenboschensis</name>
    <dbReference type="NCBI Taxonomy" id="1245436"/>
    <lineage>
        <taxon>Bacteria</taxon>
        <taxon>Pseudomonadati</taxon>
        <taxon>Pseudomonadota</taxon>
        <taxon>Betaproteobacteria</taxon>
        <taxon>Burkholderiales</taxon>
        <taxon>Burkholderiaceae</taxon>
        <taxon>Paraburkholderia</taxon>
    </lineage>
</organism>